<dbReference type="Pfam" id="PF01872">
    <property type="entry name" value="RibD_C"/>
    <property type="match status" value="1"/>
</dbReference>
<feature type="domain" description="Bacterial bifunctional deaminase-reductase C-terminal" evidence="1">
    <location>
        <begin position="4"/>
        <end position="169"/>
    </location>
</feature>
<sequence>MSTKIIAGLFYSLDGVVESPDQWQFDAFGPEESATMSELVSNATEMVIGRTLWQEWSEFWPQAGGPFGEWVNPVRKHVLSSQHSGDLDWNSTVIDGDVETYIRDLKESTSGDIVVSGVEAVRSLFLAGLIDELTLTTHPVIAGHGKKLFDAETPITRLQLLRTTGTPAGNVISTYALKDTNG</sequence>
<organism evidence="2 3">
    <name type="scientific">Dietzia timorensis</name>
    <dbReference type="NCBI Taxonomy" id="499555"/>
    <lineage>
        <taxon>Bacteria</taxon>
        <taxon>Bacillati</taxon>
        <taxon>Actinomycetota</taxon>
        <taxon>Actinomycetes</taxon>
        <taxon>Mycobacteriales</taxon>
        <taxon>Dietziaceae</taxon>
        <taxon>Dietzia</taxon>
    </lineage>
</organism>
<evidence type="ECO:0000259" key="1">
    <source>
        <dbReference type="Pfam" id="PF01872"/>
    </source>
</evidence>
<dbReference type="STRING" id="499555.BJL86_2627"/>
<accession>A0A173LQ12</accession>
<reference evidence="2 3" key="1">
    <citation type="submission" date="2016-06" db="EMBL/GenBank/DDBJ databases">
        <title>Complete genome sequence of a saline-alkali tolerant type strain Dietzia timorensis ID05-A0528T.</title>
        <authorList>
            <person name="Wu X."/>
        </authorList>
    </citation>
    <scope>NUCLEOTIDE SEQUENCE [LARGE SCALE GENOMIC DNA]</scope>
    <source>
        <strain evidence="2 3">ID05-A0528</strain>
    </source>
</reference>
<dbReference type="GO" id="GO:0008703">
    <property type="term" value="F:5-amino-6-(5-phosphoribosylamino)uracil reductase activity"/>
    <property type="evidence" value="ECO:0007669"/>
    <property type="project" value="InterPro"/>
</dbReference>
<gene>
    <name evidence="2" type="ORF">BJL86_2627</name>
</gene>
<name>A0A173LQ12_9ACTN</name>
<proteinExistence type="predicted"/>
<dbReference type="InterPro" id="IPR002734">
    <property type="entry name" value="RibDG_C"/>
</dbReference>
<protein>
    <submittedName>
        <fullName evidence="2">Uncharacterized protein YyaP</fullName>
    </submittedName>
</protein>
<dbReference type="SUPFAM" id="SSF53597">
    <property type="entry name" value="Dihydrofolate reductase-like"/>
    <property type="match status" value="1"/>
</dbReference>
<dbReference type="OrthoDB" id="7342392at2"/>
<evidence type="ECO:0000313" key="2">
    <source>
        <dbReference type="EMBL" id="ANI93387.1"/>
    </source>
</evidence>
<dbReference type="EMBL" id="CP015961">
    <property type="protein sequence ID" value="ANI93387.1"/>
    <property type="molecule type" value="Genomic_DNA"/>
</dbReference>
<dbReference type="Proteomes" id="UP000186104">
    <property type="component" value="Chromosome"/>
</dbReference>
<dbReference type="KEGG" id="dtm:BJL86_2627"/>
<dbReference type="RefSeq" id="WP_067472397.1">
    <property type="nucleotide sequence ID" value="NZ_CP015961.1"/>
</dbReference>
<dbReference type="InterPro" id="IPR024072">
    <property type="entry name" value="DHFR-like_dom_sf"/>
</dbReference>
<dbReference type="GO" id="GO:0009231">
    <property type="term" value="P:riboflavin biosynthetic process"/>
    <property type="evidence" value="ECO:0007669"/>
    <property type="project" value="InterPro"/>
</dbReference>
<keyword evidence="3" id="KW-1185">Reference proteome</keyword>
<dbReference type="Gene3D" id="3.40.430.10">
    <property type="entry name" value="Dihydrofolate Reductase, subunit A"/>
    <property type="match status" value="1"/>
</dbReference>
<dbReference type="AlphaFoldDB" id="A0A173LQ12"/>
<evidence type="ECO:0000313" key="3">
    <source>
        <dbReference type="Proteomes" id="UP000186104"/>
    </source>
</evidence>